<accession>A0AAN8KCC2</accession>
<dbReference type="EMBL" id="JAZGQO010000002">
    <property type="protein sequence ID" value="KAK6190694.1"/>
    <property type="molecule type" value="Genomic_DNA"/>
</dbReference>
<comment type="caution">
    <text evidence="2">The sequence shown here is derived from an EMBL/GenBank/DDBJ whole genome shotgun (WGS) entry which is preliminary data.</text>
</comment>
<protein>
    <submittedName>
        <fullName evidence="2">Uncharacterized protein</fullName>
    </submittedName>
</protein>
<dbReference type="InterPro" id="IPR000463">
    <property type="entry name" value="Fatty_acid-bd"/>
</dbReference>
<dbReference type="CDD" id="cd00742">
    <property type="entry name" value="FABP"/>
    <property type="match status" value="1"/>
</dbReference>
<dbReference type="Pfam" id="PF14651">
    <property type="entry name" value="Lipocalin_7"/>
    <property type="match status" value="1"/>
</dbReference>
<dbReference type="PANTHER" id="PTHR11955">
    <property type="entry name" value="FATTY ACID BINDING PROTEIN"/>
    <property type="match status" value="1"/>
</dbReference>
<reference evidence="2 3" key="1">
    <citation type="submission" date="2024-01" db="EMBL/GenBank/DDBJ databases">
        <title>The genome of the rayed Mediterranean limpet Patella caerulea (Linnaeus, 1758).</title>
        <authorList>
            <person name="Anh-Thu Weber A."/>
            <person name="Halstead-Nussloch G."/>
        </authorList>
    </citation>
    <scope>NUCLEOTIDE SEQUENCE [LARGE SCALE GENOMIC DNA]</scope>
    <source>
        <strain evidence="2">AATW-2023a</strain>
        <tissue evidence="2">Whole specimen</tissue>
    </source>
</reference>
<proteinExistence type="inferred from homology"/>
<comment type="similarity">
    <text evidence="1">Belongs to the calycin superfamily. Fatty-acid binding protein (FABP) family.</text>
</comment>
<dbReference type="Proteomes" id="UP001347796">
    <property type="component" value="Unassembled WGS sequence"/>
</dbReference>
<organism evidence="2 3">
    <name type="scientific">Patella caerulea</name>
    <name type="common">Rayed Mediterranean limpet</name>
    <dbReference type="NCBI Taxonomy" id="87958"/>
    <lineage>
        <taxon>Eukaryota</taxon>
        <taxon>Metazoa</taxon>
        <taxon>Spiralia</taxon>
        <taxon>Lophotrochozoa</taxon>
        <taxon>Mollusca</taxon>
        <taxon>Gastropoda</taxon>
        <taxon>Patellogastropoda</taxon>
        <taxon>Patelloidea</taxon>
        <taxon>Patellidae</taxon>
        <taxon>Patella</taxon>
    </lineage>
</organism>
<name>A0AAN8KCC2_PATCE</name>
<evidence type="ECO:0000313" key="2">
    <source>
        <dbReference type="EMBL" id="KAK6190694.1"/>
    </source>
</evidence>
<dbReference type="GO" id="GO:0008289">
    <property type="term" value="F:lipid binding"/>
    <property type="evidence" value="ECO:0007669"/>
    <property type="project" value="UniProtKB-KW"/>
</dbReference>
<keyword evidence="3" id="KW-1185">Reference proteome</keyword>
<dbReference type="AlphaFoldDB" id="A0AAN8KCC2"/>
<evidence type="ECO:0000313" key="3">
    <source>
        <dbReference type="Proteomes" id="UP001347796"/>
    </source>
</evidence>
<dbReference type="SUPFAM" id="SSF50814">
    <property type="entry name" value="Lipocalins"/>
    <property type="match status" value="1"/>
</dbReference>
<gene>
    <name evidence="2" type="ORF">SNE40_002500</name>
</gene>
<dbReference type="InterPro" id="IPR031259">
    <property type="entry name" value="ILBP"/>
</dbReference>
<evidence type="ECO:0000256" key="1">
    <source>
        <dbReference type="ARBA" id="ARBA00008390"/>
    </source>
</evidence>
<dbReference type="InterPro" id="IPR012674">
    <property type="entry name" value="Calycin"/>
</dbReference>
<sequence>MAALVGKWKFESADNLDGFMEKLGIPENMREMARSGKPEVELSQDGDQWSIKTCMGDKVKDVKFKLGVEFDNTTLTGDTVKSLINLNGDAMVEKYNWKGFDIQIERQVIGGKLVSKMTGAGETVTFTLTRIS</sequence>
<dbReference type="Gene3D" id="2.40.128.20">
    <property type="match status" value="1"/>
</dbReference>
<dbReference type="PRINTS" id="PR00178">
    <property type="entry name" value="FATTYACIDBP"/>
</dbReference>